<dbReference type="InterPro" id="IPR056681">
    <property type="entry name" value="DUF7779"/>
</dbReference>
<dbReference type="SUPFAM" id="SSF48452">
    <property type="entry name" value="TPR-like"/>
    <property type="match status" value="3"/>
</dbReference>
<sequence>YVLYGLGGVGKTQIGLKFAELRATSFSSIFLIDASTVQTIDTGLKNIAVTVTRNLGKTAQDALQWLASKRENWLLFFDNADDPKLNLNDFFPCCGHGNIVITSRNPGLRVYAGAFTHVSDMEEVEAVELLLKGAAVQDPTPRNTSTAADIVKVLSCLPLAIIQAGAFIAKSGSLDGYLELFRANQARLLSEKPVQAHDDYAWTVYTTWKISFDRLSQPAARLLQLCSLLHHQGISEDVFRNASMYTISLTADDLELEEASKFLSQFKSPAGTWDSFRFQELTNEIQAYSLITFDPEQELFSIHPLVHAWSQSALADRAACHACISAIAGMAISTIPVHAIKLASLRWAPHVDVLLRSGSGGGLQQFHHRYAEIYMYAERYRDAKQLQVAVFERRQALLGEDHPDTLRARSDLAYSCHYLGQYKESETHYNVVLEGRKKLLGDRHPDTVETMGRLAVAYSKLGQLAEARELGITVLEQQRKILGDKHPDTLHSMGSLASTYYDLRRFGDAEALEVVVLRVREAHFGRDHPDVLRAMGNLASTYTAQGKMAEAEPLETLVLEKRTRLLGGDHLDTLRAMGNLATTYGSLRQWEKAQTLEVAVLEKRRKLLGEDHPDTVYAAANLAMTFFGQDQFDRAEELQRSVLERRRKLFGEEHPNTLTAMVDLAATYYSQSRWADAEELQLAVFQRRMRALGKTHPETLDAMNALADVYRRRGKFTEEADLRGLFRQR</sequence>
<dbReference type="InterPro" id="IPR011990">
    <property type="entry name" value="TPR-like_helical_dom_sf"/>
</dbReference>
<keyword evidence="2" id="KW-0378">Hydrolase</keyword>
<accession>A0AAD6Y5L4</accession>
<dbReference type="Pfam" id="PF13424">
    <property type="entry name" value="TPR_12"/>
    <property type="match status" value="4"/>
</dbReference>
<dbReference type="EMBL" id="JARJCW010000119">
    <property type="protein sequence ID" value="KAJ7192497.1"/>
    <property type="molecule type" value="Genomic_DNA"/>
</dbReference>
<dbReference type="PANTHER" id="PTHR46082:SF6">
    <property type="entry name" value="AAA+ ATPASE DOMAIN-CONTAINING PROTEIN-RELATED"/>
    <property type="match status" value="1"/>
</dbReference>
<dbReference type="Proteomes" id="UP001219525">
    <property type="component" value="Unassembled WGS sequence"/>
</dbReference>
<dbReference type="InterPro" id="IPR027417">
    <property type="entry name" value="P-loop_NTPase"/>
</dbReference>
<dbReference type="Pfam" id="PF25000">
    <property type="entry name" value="DUF7779"/>
    <property type="match status" value="1"/>
</dbReference>
<dbReference type="Gene3D" id="1.25.40.10">
    <property type="entry name" value="Tetratricopeptide repeat domain"/>
    <property type="match status" value="2"/>
</dbReference>
<dbReference type="Gene3D" id="3.40.50.300">
    <property type="entry name" value="P-loop containing nucleotide triphosphate hydrolases"/>
    <property type="match status" value="1"/>
</dbReference>
<dbReference type="AlphaFoldDB" id="A0AAD6Y5L4"/>
<dbReference type="GO" id="GO:0016787">
    <property type="term" value="F:hydrolase activity"/>
    <property type="evidence" value="ECO:0007669"/>
    <property type="project" value="UniProtKB-KW"/>
</dbReference>
<reference evidence="2" key="1">
    <citation type="submission" date="2023-03" db="EMBL/GenBank/DDBJ databases">
        <title>Massive genome expansion in bonnet fungi (Mycena s.s.) driven by repeated elements and novel gene families across ecological guilds.</title>
        <authorList>
            <consortium name="Lawrence Berkeley National Laboratory"/>
            <person name="Harder C.B."/>
            <person name="Miyauchi S."/>
            <person name="Viragh M."/>
            <person name="Kuo A."/>
            <person name="Thoen E."/>
            <person name="Andreopoulos B."/>
            <person name="Lu D."/>
            <person name="Skrede I."/>
            <person name="Drula E."/>
            <person name="Henrissat B."/>
            <person name="Morin E."/>
            <person name="Kohler A."/>
            <person name="Barry K."/>
            <person name="LaButti K."/>
            <person name="Morin E."/>
            <person name="Salamov A."/>
            <person name="Lipzen A."/>
            <person name="Mereny Z."/>
            <person name="Hegedus B."/>
            <person name="Baldrian P."/>
            <person name="Stursova M."/>
            <person name="Weitz H."/>
            <person name="Taylor A."/>
            <person name="Grigoriev I.V."/>
            <person name="Nagy L.G."/>
            <person name="Martin F."/>
            <person name="Kauserud H."/>
        </authorList>
    </citation>
    <scope>NUCLEOTIDE SEQUENCE</scope>
    <source>
        <strain evidence="2">9144</strain>
    </source>
</reference>
<feature type="non-terminal residue" evidence="2">
    <location>
        <position position="729"/>
    </location>
</feature>
<proteinExistence type="predicted"/>
<dbReference type="SUPFAM" id="SSF52540">
    <property type="entry name" value="P-loop containing nucleoside triphosphate hydrolases"/>
    <property type="match status" value="1"/>
</dbReference>
<dbReference type="InterPro" id="IPR019734">
    <property type="entry name" value="TPR_rpt"/>
</dbReference>
<dbReference type="PANTHER" id="PTHR46082">
    <property type="entry name" value="ATP/GTP-BINDING PROTEIN-RELATED"/>
    <property type="match status" value="1"/>
</dbReference>
<feature type="domain" description="DUF7779" evidence="1">
    <location>
        <begin position="211"/>
        <end position="314"/>
    </location>
</feature>
<gene>
    <name evidence="2" type="ORF">GGX14DRAFT_594552</name>
</gene>
<evidence type="ECO:0000259" key="1">
    <source>
        <dbReference type="Pfam" id="PF25000"/>
    </source>
</evidence>
<protein>
    <submittedName>
        <fullName evidence="2">P-loop containing nucleoside triphosphate hydrolase protein</fullName>
    </submittedName>
</protein>
<dbReference type="InterPro" id="IPR053137">
    <property type="entry name" value="NLR-like"/>
</dbReference>
<keyword evidence="3" id="KW-1185">Reference proteome</keyword>
<evidence type="ECO:0000313" key="3">
    <source>
        <dbReference type="Proteomes" id="UP001219525"/>
    </source>
</evidence>
<evidence type="ECO:0000313" key="2">
    <source>
        <dbReference type="EMBL" id="KAJ7192497.1"/>
    </source>
</evidence>
<name>A0AAD6Y5L4_9AGAR</name>
<organism evidence="2 3">
    <name type="scientific">Mycena pura</name>
    <dbReference type="NCBI Taxonomy" id="153505"/>
    <lineage>
        <taxon>Eukaryota</taxon>
        <taxon>Fungi</taxon>
        <taxon>Dikarya</taxon>
        <taxon>Basidiomycota</taxon>
        <taxon>Agaricomycotina</taxon>
        <taxon>Agaricomycetes</taxon>
        <taxon>Agaricomycetidae</taxon>
        <taxon>Agaricales</taxon>
        <taxon>Marasmiineae</taxon>
        <taxon>Mycenaceae</taxon>
        <taxon>Mycena</taxon>
    </lineage>
</organism>
<dbReference type="SMART" id="SM00028">
    <property type="entry name" value="TPR"/>
    <property type="match status" value="4"/>
</dbReference>
<comment type="caution">
    <text evidence="2">The sequence shown here is derived from an EMBL/GenBank/DDBJ whole genome shotgun (WGS) entry which is preliminary data.</text>
</comment>